<protein>
    <submittedName>
        <fullName evidence="9">Cobra-like protein 1</fullName>
    </submittedName>
</protein>
<dbReference type="InterPro" id="IPR056900">
    <property type="entry name" value="COB_C"/>
</dbReference>
<dbReference type="GO" id="GO:0010215">
    <property type="term" value="P:cellulose microfibril organization"/>
    <property type="evidence" value="ECO:0007669"/>
    <property type="project" value="InterPro"/>
</dbReference>
<comment type="similarity">
    <text evidence="2">Belongs to the COBRA family.</text>
</comment>
<evidence type="ECO:0000256" key="1">
    <source>
        <dbReference type="ARBA" id="ARBA00004609"/>
    </source>
</evidence>
<keyword evidence="10" id="KW-1185">Reference proteome</keyword>
<sequence>MLHDFEGWKWVREKDPFVWYIDSDRQDGVVLFWGIDYYNDELLQSDKDQLGYVTTEVLMKKDLEVFTLRNGWGFPRTIYFNGDNCEMPLPDTFPMLPNGCSKFGSFHSNPLLLLFIYLFLTTNLVIFWS</sequence>
<dbReference type="AlphaFoldDB" id="A0A835CGC4"/>
<keyword evidence="5" id="KW-0325">Glycoprotein</keyword>
<dbReference type="GO" id="GO:0052324">
    <property type="term" value="P:plant-type cell wall cellulose biosynthetic process"/>
    <property type="evidence" value="ECO:0007669"/>
    <property type="project" value="TreeGrafter"/>
</dbReference>
<dbReference type="GO" id="GO:0098552">
    <property type="term" value="C:side of membrane"/>
    <property type="evidence" value="ECO:0007669"/>
    <property type="project" value="UniProtKB-KW"/>
</dbReference>
<dbReference type="EMBL" id="JAAIUW010000002">
    <property type="protein sequence ID" value="KAF7841139.1"/>
    <property type="molecule type" value="Genomic_DNA"/>
</dbReference>
<keyword evidence="4" id="KW-0732">Signal</keyword>
<evidence type="ECO:0000256" key="3">
    <source>
        <dbReference type="ARBA" id="ARBA00022622"/>
    </source>
</evidence>
<evidence type="ECO:0000313" key="9">
    <source>
        <dbReference type="EMBL" id="KAF7841139.1"/>
    </source>
</evidence>
<dbReference type="Proteomes" id="UP000634136">
    <property type="component" value="Unassembled WGS sequence"/>
</dbReference>
<keyword evidence="3" id="KW-0336">GPI-anchor</keyword>
<comment type="subcellular location">
    <subcellularLocation>
        <location evidence="1">Cell membrane</location>
        <topology evidence="1">Lipid-anchor</topology>
        <topology evidence="1">GPI-anchor</topology>
    </subcellularLocation>
</comment>
<feature type="transmembrane region" description="Helical" evidence="7">
    <location>
        <begin position="111"/>
        <end position="128"/>
    </location>
</feature>
<evidence type="ECO:0000256" key="6">
    <source>
        <dbReference type="ARBA" id="ARBA00023288"/>
    </source>
</evidence>
<feature type="domain" description="COBRA C-terminal" evidence="8">
    <location>
        <begin position="27"/>
        <end position="94"/>
    </location>
</feature>
<reference evidence="9" key="1">
    <citation type="submission" date="2020-09" db="EMBL/GenBank/DDBJ databases">
        <title>Genome-Enabled Discovery of Anthraquinone Biosynthesis in Senna tora.</title>
        <authorList>
            <person name="Kang S.-H."/>
            <person name="Pandey R.P."/>
            <person name="Lee C.-M."/>
            <person name="Sim J.-S."/>
            <person name="Jeong J.-T."/>
            <person name="Choi B.-S."/>
            <person name="Jung M."/>
            <person name="Ginzburg D."/>
            <person name="Zhao K."/>
            <person name="Won S.Y."/>
            <person name="Oh T.-J."/>
            <person name="Yu Y."/>
            <person name="Kim N.-H."/>
            <person name="Lee O.R."/>
            <person name="Lee T.-H."/>
            <person name="Bashyal P."/>
            <person name="Kim T.-S."/>
            <person name="Lee W.-H."/>
            <person name="Kawkins C."/>
            <person name="Kim C.-K."/>
            <person name="Kim J.S."/>
            <person name="Ahn B.O."/>
            <person name="Rhee S.Y."/>
            <person name="Sohng J.K."/>
        </authorList>
    </citation>
    <scope>NUCLEOTIDE SEQUENCE</scope>
    <source>
        <tissue evidence="9">Leaf</tissue>
    </source>
</reference>
<proteinExistence type="inferred from homology"/>
<gene>
    <name evidence="9" type="ORF">G2W53_003437</name>
</gene>
<dbReference type="InterPro" id="IPR006918">
    <property type="entry name" value="COBRA_pln"/>
</dbReference>
<evidence type="ECO:0000313" key="10">
    <source>
        <dbReference type="Proteomes" id="UP000634136"/>
    </source>
</evidence>
<keyword evidence="7" id="KW-0472">Membrane</keyword>
<dbReference type="GO" id="GO:0005886">
    <property type="term" value="C:plasma membrane"/>
    <property type="evidence" value="ECO:0007669"/>
    <property type="project" value="UniProtKB-SubCell"/>
</dbReference>
<comment type="caution">
    <text evidence="9">The sequence shown here is derived from an EMBL/GenBank/DDBJ whole genome shotgun (WGS) entry which is preliminary data.</text>
</comment>
<keyword evidence="6" id="KW-0449">Lipoprotein</keyword>
<keyword evidence="7" id="KW-1133">Transmembrane helix</keyword>
<dbReference type="Pfam" id="PF25079">
    <property type="entry name" value="COB_C"/>
    <property type="match status" value="1"/>
</dbReference>
<keyword evidence="7" id="KW-0812">Transmembrane</keyword>
<evidence type="ECO:0000256" key="5">
    <source>
        <dbReference type="ARBA" id="ARBA00023180"/>
    </source>
</evidence>
<organism evidence="9 10">
    <name type="scientific">Senna tora</name>
    <dbReference type="NCBI Taxonomy" id="362788"/>
    <lineage>
        <taxon>Eukaryota</taxon>
        <taxon>Viridiplantae</taxon>
        <taxon>Streptophyta</taxon>
        <taxon>Embryophyta</taxon>
        <taxon>Tracheophyta</taxon>
        <taxon>Spermatophyta</taxon>
        <taxon>Magnoliopsida</taxon>
        <taxon>eudicotyledons</taxon>
        <taxon>Gunneridae</taxon>
        <taxon>Pentapetalae</taxon>
        <taxon>rosids</taxon>
        <taxon>fabids</taxon>
        <taxon>Fabales</taxon>
        <taxon>Fabaceae</taxon>
        <taxon>Caesalpinioideae</taxon>
        <taxon>Cassia clade</taxon>
        <taxon>Senna</taxon>
    </lineage>
</organism>
<evidence type="ECO:0000259" key="8">
    <source>
        <dbReference type="Pfam" id="PF25079"/>
    </source>
</evidence>
<evidence type="ECO:0000256" key="7">
    <source>
        <dbReference type="SAM" id="Phobius"/>
    </source>
</evidence>
<dbReference type="PANTHER" id="PTHR31673">
    <property type="entry name" value="PROTEIN COBRA"/>
    <property type="match status" value="1"/>
</dbReference>
<dbReference type="OrthoDB" id="1434381at2759"/>
<name>A0A835CGC4_9FABA</name>
<accession>A0A835CGC4</accession>
<evidence type="ECO:0000256" key="2">
    <source>
        <dbReference type="ARBA" id="ARBA00005507"/>
    </source>
</evidence>
<dbReference type="PANTHER" id="PTHR31673:SF41">
    <property type="entry name" value="COBRA-LIKE PROTEIN"/>
    <property type="match status" value="1"/>
</dbReference>
<evidence type="ECO:0000256" key="4">
    <source>
        <dbReference type="ARBA" id="ARBA00022729"/>
    </source>
</evidence>